<dbReference type="Proteomes" id="UP000076567">
    <property type="component" value="Unassembled WGS sequence"/>
</dbReference>
<sequence length="743" mass="84990">MVAGLQLADHRHTIKIKLTSSTAKEVYPERQTQKQPQKTIPIIVPENPPTEPFIKSKYSSFQLIPHTNVKNDKVSQFSEVIADTYQELFQRLKGKEFSDPDRIFFETEIKKDSFRTYVATNSELNETIKQHVRMVWKEVTMSNNPKEEYMELVPASLGYEFKLKHPFFLSLKTDRRMQEVPLPELLEVSRTMLEGEKVFIQFGFQAAENDWFKDGEEQKETYEKKPPKRWKKKELSKSTEFKLGEAGFDFCLRVIVSSNDERRKKRISRGIILALKQLNQDNELQEKQIKPSAMKRFIEDMKQRRIKVPFLFGKRQILSSAEIAHFVKLPQRSLQNEYPIIEMIAGKEIKIPETLKMSGIQLGSATFRGKAQQIFMPTHNFDELCLPRIAIGGMGSGKTKGFGANWIVQSVNNNFGALAIDPAKGEIGNEVEASLPADKVIRIKLGASLIALDWCEVKYSSRAKNRLANTVLGFFNTATDEAGAQTGRYIRAAVMGMKTGKLSEIMRILEDDNYRTELLKEMDGKLNHLHKATLEDLNKMSEGKKAQILAPIYNRLDTILGDEYLAECMESNVSIDMVDLMSQRKAIIIDVPKAELGPEAVDLIVNLLSTKIDLAMTLRNEQNQFPFFVVFDEPHQFLRSAKTWKSAVVESRKWRVGYVWMFHSWEQIPKDLAEIIKAAGPHYHLYPSSKKTFNDLKEEIAPFAIEEALSLKRFHAINIIRTGGEVIKPFIAKMAAPPSFKIN</sequence>
<evidence type="ECO:0000313" key="1">
    <source>
        <dbReference type="EMBL" id="KZE65613.1"/>
    </source>
</evidence>
<evidence type="ECO:0008006" key="3">
    <source>
        <dbReference type="Google" id="ProtNLM"/>
    </source>
</evidence>
<keyword evidence="2" id="KW-1185">Reference proteome</keyword>
<comment type="caution">
    <text evidence="1">The sequence shown here is derived from an EMBL/GenBank/DDBJ whole genome shotgun (WGS) entry which is preliminary data.</text>
</comment>
<accession>A0A163QSQ1</accession>
<dbReference type="RefSeq" id="WP_066242643.1">
    <property type="nucleotide sequence ID" value="NZ_LRFC01000028.1"/>
</dbReference>
<dbReference type="InterPro" id="IPR027417">
    <property type="entry name" value="P-loop_NTPase"/>
</dbReference>
<dbReference type="EMBL" id="LRFC01000028">
    <property type="protein sequence ID" value="KZE65613.1"/>
    <property type="molecule type" value="Genomic_DNA"/>
</dbReference>
<dbReference type="AlphaFoldDB" id="A0A163QSQ1"/>
<gene>
    <name evidence="1" type="ORF">AWM68_20645</name>
</gene>
<evidence type="ECO:0000313" key="2">
    <source>
        <dbReference type="Proteomes" id="UP000076567"/>
    </source>
</evidence>
<protein>
    <recommendedName>
        <fullName evidence="3">ATP-binding protein</fullName>
    </recommendedName>
</protein>
<proteinExistence type="predicted"/>
<dbReference type="OrthoDB" id="1749414at2"/>
<dbReference type="SUPFAM" id="SSF52540">
    <property type="entry name" value="P-loop containing nucleoside triphosphate hydrolases"/>
    <property type="match status" value="1"/>
</dbReference>
<reference evidence="2" key="1">
    <citation type="submission" date="2016-01" db="EMBL/GenBank/DDBJ databases">
        <title>Draft genome of Chromobacterium sp. F49.</title>
        <authorList>
            <person name="Hong K.W."/>
        </authorList>
    </citation>
    <scope>NUCLEOTIDE SEQUENCE [LARGE SCALE GENOMIC DNA]</scope>
    <source>
        <strain evidence="2">P7IIIA</strain>
    </source>
</reference>
<organism evidence="1 2">
    <name type="scientific">Fictibacillus phosphorivorans</name>
    <dbReference type="NCBI Taxonomy" id="1221500"/>
    <lineage>
        <taxon>Bacteria</taxon>
        <taxon>Bacillati</taxon>
        <taxon>Bacillota</taxon>
        <taxon>Bacilli</taxon>
        <taxon>Bacillales</taxon>
        <taxon>Fictibacillaceae</taxon>
        <taxon>Fictibacillus</taxon>
    </lineage>
</organism>
<name>A0A163QSQ1_9BACL</name>